<dbReference type="eggNOG" id="COG0318">
    <property type="taxonomic scope" value="Bacteria"/>
</dbReference>
<evidence type="ECO:0000313" key="2">
    <source>
        <dbReference type="Proteomes" id="UP000008363"/>
    </source>
</evidence>
<comment type="caution">
    <text evidence="1">The sequence shown here is derived from an EMBL/GenBank/DDBJ whole genome shotgun (WGS) entry which is preliminary data.</text>
</comment>
<dbReference type="EMBL" id="BAHC01000078">
    <property type="protein sequence ID" value="GAB89951.1"/>
    <property type="molecule type" value="Genomic_DNA"/>
</dbReference>
<dbReference type="AlphaFoldDB" id="K6W881"/>
<keyword evidence="2" id="KW-1185">Reference proteome</keyword>
<accession>K6W881</accession>
<gene>
    <name evidence="1" type="ORF">GORHZ_078_00070</name>
</gene>
<reference evidence="1 2" key="1">
    <citation type="submission" date="2012-08" db="EMBL/GenBank/DDBJ databases">
        <title>Whole genome shotgun sequence of Gordonia rhizosphera NBRC 16068.</title>
        <authorList>
            <person name="Takarada H."/>
            <person name="Isaki S."/>
            <person name="Hosoyama A."/>
            <person name="Tsuchikane K."/>
            <person name="Katsumata H."/>
            <person name="Baba S."/>
            <person name="Ohji S."/>
            <person name="Yamazaki S."/>
            <person name="Fujita N."/>
        </authorList>
    </citation>
    <scope>NUCLEOTIDE SEQUENCE [LARGE SCALE GENOMIC DNA]</scope>
    <source>
        <strain evidence="1 2">NBRC 16068</strain>
    </source>
</reference>
<proteinExistence type="predicted"/>
<dbReference type="RefSeq" id="WP_006332354.1">
    <property type="nucleotide sequence ID" value="NZ_BAHC01000078.1"/>
</dbReference>
<dbReference type="STRING" id="1108045.GORHZ_078_00070"/>
<name>K6W881_9ACTN</name>
<protein>
    <submittedName>
        <fullName evidence="1">Uncharacterized protein</fullName>
    </submittedName>
</protein>
<organism evidence="1 2">
    <name type="scientific">Gordonia rhizosphera NBRC 16068</name>
    <dbReference type="NCBI Taxonomy" id="1108045"/>
    <lineage>
        <taxon>Bacteria</taxon>
        <taxon>Bacillati</taxon>
        <taxon>Actinomycetota</taxon>
        <taxon>Actinomycetes</taxon>
        <taxon>Mycobacteriales</taxon>
        <taxon>Gordoniaceae</taxon>
        <taxon>Gordonia</taxon>
    </lineage>
</organism>
<dbReference type="Proteomes" id="UP000008363">
    <property type="component" value="Unassembled WGS sequence"/>
</dbReference>
<dbReference type="OrthoDB" id="4374653at2"/>
<evidence type="ECO:0000313" key="1">
    <source>
        <dbReference type="EMBL" id="GAB89951.1"/>
    </source>
</evidence>
<sequence>MVGANGPWEITRLRATRDAIAHRAEITPTLTAVRCSGDSATYRDLAGALVRYDTVAEHNGLGIGSTVTAAIMHCLPRIGSLDEPSDVAGTVCEVIEWLARDIDEGHGRPQLRAIS</sequence>